<keyword evidence="2" id="KW-1185">Reference proteome</keyword>
<comment type="caution">
    <text evidence="1">The sequence shown here is derived from an EMBL/GenBank/DDBJ whole genome shotgun (WGS) entry which is preliminary data.</text>
</comment>
<sequence>MVNSFRRLSRSEALAEVRVETTVTQQISRDRSCRVTLVVIIYQPRTQQVHPTVALMLRSRSAISCRNPLFHLGFDTPVANAPHGSTIG</sequence>
<name>A0A848KR97_9ACTN</name>
<dbReference type="EMBL" id="JABBNB010000004">
    <property type="protein sequence ID" value="NMO00589.1"/>
    <property type="molecule type" value="Genomic_DNA"/>
</dbReference>
<proteinExistence type="predicted"/>
<protein>
    <submittedName>
        <fullName evidence="1">Uncharacterized protein</fullName>
    </submittedName>
</protein>
<reference evidence="1 2" key="1">
    <citation type="submission" date="2020-04" db="EMBL/GenBank/DDBJ databases">
        <title>Gordonia sp. nov. TBRC 11910.</title>
        <authorList>
            <person name="Suriyachadkun C."/>
        </authorList>
    </citation>
    <scope>NUCLEOTIDE SEQUENCE [LARGE SCALE GENOMIC DNA]</scope>
    <source>
        <strain evidence="1 2">TBRC 11910</strain>
    </source>
</reference>
<evidence type="ECO:0000313" key="2">
    <source>
        <dbReference type="Proteomes" id="UP000550729"/>
    </source>
</evidence>
<dbReference type="AlphaFoldDB" id="A0A848KR97"/>
<gene>
    <name evidence="1" type="ORF">HH308_05090</name>
</gene>
<dbReference type="RefSeq" id="WP_170193101.1">
    <property type="nucleotide sequence ID" value="NZ_JABBNB010000004.1"/>
</dbReference>
<evidence type="ECO:0000313" key="1">
    <source>
        <dbReference type="EMBL" id="NMO00589.1"/>
    </source>
</evidence>
<dbReference type="Proteomes" id="UP000550729">
    <property type="component" value="Unassembled WGS sequence"/>
</dbReference>
<organism evidence="1 2">
    <name type="scientific">Gordonia asplenii</name>
    <dbReference type="NCBI Taxonomy" id="2725283"/>
    <lineage>
        <taxon>Bacteria</taxon>
        <taxon>Bacillati</taxon>
        <taxon>Actinomycetota</taxon>
        <taxon>Actinomycetes</taxon>
        <taxon>Mycobacteriales</taxon>
        <taxon>Gordoniaceae</taxon>
        <taxon>Gordonia</taxon>
    </lineage>
</organism>
<accession>A0A848KR97</accession>